<sequence>MKRRTFFAAVAAAGLTAAAGCTTTTTQPDVVDILAANDEFSTLVAAVGAADLAGTLKGDGPFTVFAPTNAAFEKLPAGTVESLLRPENRDQLASILTYHVVPGAVTSDQLAGQRLDVKTVQGTTVDVNGTHGVRVNNARVIQADVAGSNGVIHVIDSVLLPN</sequence>
<keyword evidence="2" id="KW-1185">Reference proteome</keyword>
<evidence type="ECO:0000313" key="1">
    <source>
        <dbReference type="EMBL" id="MCM2562728.1"/>
    </source>
</evidence>
<proteinExistence type="predicted"/>
<accession>A0ACC5ZXS9</accession>
<evidence type="ECO:0000313" key="2">
    <source>
        <dbReference type="Proteomes" id="UP001203036"/>
    </source>
</evidence>
<protein>
    <submittedName>
        <fullName evidence="1">Fasciclin domain-containing protein</fullName>
    </submittedName>
</protein>
<reference evidence="1" key="1">
    <citation type="submission" date="2022-06" db="EMBL/GenBank/DDBJ databases">
        <title>Lutimaribacter sp. EGI FJ00013, a novel bacterium isolated from a salt lake sediment enrichment.</title>
        <authorList>
            <person name="Gao L."/>
            <person name="Fang B.-Z."/>
            <person name="Li W.-J."/>
        </authorList>
    </citation>
    <scope>NUCLEOTIDE SEQUENCE</scope>
    <source>
        <strain evidence="1">EGI FJ00013</strain>
    </source>
</reference>
<organism evidence="1 2">
    <name type="scientific">Lutimaribacter degradans</name>
    <dbReference type="NCBI Taxonomy" id="2945989"/>
    <lineage>
        <taxon>Bacteria</taxon>
        <taxon>Pseudomonadati</taxon>
        <taxon>Pseudomonadota</taxon>
        <taxon>Alphaproteobacteria</taxon>
        <taxon>Rhodobacterales</taxon>
        <taxon>Roseobacteraceae</taxon>
        <taxon>Lutimaribacter</taxon>
    </lineage>
</organism>
<gene>
    <name evidence="1" type="ORF">M8744_11290</name>
</gene>
<dbReference type="Proteomes" id="UP001203036">
    <property type="component" value="Unassembled WGS sequence"/>
</dbReference>
<dbReference type="EMBL" id="JAMQGO010000007">
    <property type="protein sequence ID" value="MCM2562728.1"/>
    <property type="molecule type" value="Genomic_DNA"/>
</dbReference>
<comment type="caution">
    <text evidence="1">The sequence shown here is derived from an EMBL/GenBank/DDBJ whole genome shotgun (WGS) entry which is preliminary data.</text>
</comment>
<name>A0ACC5ZXS9_9RHOB</name>